<gene>
    <name evidence="1" type="ORF">S12H4_26113</name>
</gene>
<organism evidence="1">
    <name type="scientific">marine sediment metagenome</name>
    <dbReference type="NCBI Taxonomy" id="412755"/>
    <lineage>
        <taxon>unclassified sequences</taxon>
        <taxon>metagenomes</taxon>
        <taxon>ecological metagenomes</taxon>
    </lineage>
</organism>
<sequence length="200" mass="23006">LENIVSIPMLDLWEGITAIPWEGPPAVDGKGFVSVMFEATINTALVIGVRSRYANRNYFMISRNYCSLNSRLGFHFSTVETLVSDRPSENYISFQFKGGAADSQRRHKRILFVADILEENGFRVELKEDHLIARLENHEKDFIREHLKILGYLTIHTRQLDMIMSNNASVNYYRSKIIKDIHDMVHSRKDESGSDPEGRS</sequence>
<dbReference type="EMBL" id="BARW01014787">
    <property type="protein sequence ID" value="GAI79942.1"/>
    <property type="molecule type" value="Genomic_DNA"/>
</dbReference>
<dbReference type="AlphaFoldDB" id="X1RGU9"/>
<evidence type="ECO:0000313" key="1">
    <source>
        <dbReference type="EMBL" id="GAI79942.1"/>
    </source>
</evidence>
<proteinExistence type="predicted"/>
<accession>X1RGU9</accession>
<protein>
    <submittedName>
        <fullName evidence="1">Uncharacterized protein</fullName>
    </submittedName>
</protein>
<feature type="non-terminal residue" evidence="1">
    <location>
        <position position="1"/>
    </location>
</feature>
<comment type="caution">
    <text evidence="1">The sequence shown here is derived from an EMBL/GenBank/DDBJ whole genome shotgun (WGS) entry which is preliminary data.</text>
</comment>
<name>X1RGU9_9ZZZZ</name>
<reference evidence="1" key="1">
    <citation type="journal article" date="2014" name="Front. Microbiol.">
        <title>High frequency of phylogenetically diverse reductive dehalogenase-homologous genes in deep subseafloor sedimentary metagenomes.</title>
        <authorList>
            <person name="Kawai M."/>
            <person name="Futagami T."/>
            <person name="Toyoda A."/>
            <person name="Takaki Y."/>
            <person name="Nishi S."/>
            <person name="Hori S."/>
            <person name="Arai W."/>
            <person name="Tsubouchi T."/>
            <person name="Morono Y."/>
            <person name="Uchiyama I."/>
            <person name="Ito T."/>
            <person name="Fujiyama A."/>
            <person name="Inagaki F."/>
            <person name="Takami H."/>
        </authorList>
    </citation>
    <scope>NUCLEOTIDE SEQUENCE</scope>
    <source>
        <strain evidence="1">Expedition CK06-06</strain>
    </source>
</reference>